<dbReference type="GO" id="GO:0031267">
    <property type="term" value="F:small GTPase binding"/>
    <property type="evidence" value="ECO:0007669"/>
    <property type="project" value="TreeGrafter"/>
</dbReference>
<accession>A0A0G4IEI6</accession>
<dbReference type="Gene3D" id="1.10.472.80">
    <property type="entry name" value="Ypt/Rab-GAP domain of gyp1p, domain 3"/>
    <property type="match status" value="1"/>
</dbReference>
<dbReference type="Gene3D" id="1.10.8.270">
    <property type="entry name" value="putative rabgap domain of human tbc1 domain family member 14 like domains"/>
    <property type="match status" value="1"/>
</dbReference>
<reference evidence="3" key="1">
    <citation type="submission" date="2014-11" db="EMBL/GenBank/DDBJ databases">
        <authorList>
            <person name="Otto D Thomas"/>
            <person name="Naeem Raeece"/>
        </authorList>
    </citation>
    <scope>NUCLEOTIDE SEQUENCE</scope>
</reference>
<evidence type="ECO:0000259" key="2">
    <source>
        <dbReference type="PROSITE" id="PS50086"/>
    </source>
</evidence>
<dbReference type="InterPro" id="IPR050302">
    <property type="entry name" value="Rab_GAP_TBC_domain"/>
</dbReference>
<gene>
    <name evidence="3" type="ORF">Cvel_13705</name>
</gene>
<dbReference type="InterPro" id="IPR000195">
    <property type="entry name" value="Rab-GAP-TBC_dom"/>
</dbReference>
<dbReference type="PROSITE" id="PS50086">
    <property type="entry name" value="TBC_RABGAP"/>
    <property type="match status" value="1"/>
</dbReference>
<dbReference type="EMBL" id="CDMZ01005895">
    <property type="protein sequence ID" value="CEM55628.1"/>
    <property type="molecule type" value="Genomic_DNA"/>
</dbReference>
<dbReference type="SUPFAM" id="SSF47923">
    <property type="entry name" value="Ypt/Rab-GAP domain of gyp1p"/>
    <property type="match status" value="2"/>
</dbReference>
<organism evidence="3">
    <name type="scientific">Chromera velia CCMP2878</name>
    <dbReference type="NCBI Taxonomy" id="1169474"/>
    <lineage>
        <taxon>Eukaryota</taxon>
        <taxon>Sar</taxon>
        <taxon>Alveolata</taxon>
        <taxon>Colpodellida</taxon>
        <taxon>Chromeraceae</taxon>
        <taxon>Chromera</taxon>
    </lineage>
</organism>
<dbReference type="Pfam" id="PF00566">
    <property type="entry name" value="RabGAP-TBC"/>
    <property type="match status" value="1"/>
</dbReference>
<dbReference type="SMART" id="SM00164">
    <property type="entry name" value="TBC"/>
    <property type="match status" value="1"/>
</dbReference>
<feature type="compositionally biased region" description="Gly residues" evidence="1">
    <location>
        <begin position="438"/>
        <end position="447"/>
    </location>
</feature>
<feature type="compositionally biased region" description="Gly residues" evidence="1">
    <location>
        <begin position="340"/>
        <end position="355"/>
    </location>
</feature>
<feature type="compositionally biased region" description="Low complexity" evidence="1">
    <location>
        <begin position="422"/>
        <end position="437"/>
    </location>
</feature>
<name>A0A0G4IEI6_9ALVE</name>
<feature type="region of interest" description="Disordered" evidence="1">
    <location>
        <begin position="400"/>
        <end position="480"/>
    </location>
</feature>
<feature type="compositionally biased region" description="Gly residues" evidence="1">
    <location>
        <begin position="468"/>
        <end position="480"/>
    </location>
</feature>
<dbReference type="PANTHER" id="PTHR47219">
    <property type="entry name" value="RAB GTPASE-ACTIVATING PROTEIN 1-LIKE"/>
    <property type="match status" value="1"/>
</dbReference>
<sequence length="480" mass="52962">MPSAFEFIGPTTEEQRQSRTYQKWKSMIDRNIEAFMQRHYKTFVRRLKRSVPQDFRWEVWKAAALLKDKQEEGVYESLCNEVNKYSSLIEIDIPRTFPEHKSFDSSCQQMLYRILNAYANYDPNTGYCQGMNFVAGMLLIVSDFKEEESFWMLTCMMDFYGMEGFYREKFPLLRLYLKEYNRLAKEVIGEVHDHFEHEGVFPAVYLHQWFLTVFINCLPLQTVIILWDFLICRGLPGMLQIALALLKVLRGALLKLHFEDIVKFLKSMKTGGDCNEIMIGRLLIRQAEKITLRETVERSLMDYDLEALIRQAEEEEAREAREVAASNSNFRGQAGAERAAGGGGRESQERAGGGTQAAQGSDVVTNTHLPDRGSIHLHSRAEGEGQGGGVLSGTLFGAAGVEDLDDGDDDDDGFADGVPSRGAPGAASSPEQPQSQPRGGGQGGLPAGNGWQSAVTPGAGSVKTGGALAVGGAGKGGGGT</sequence>
<dbReference type="InterPro" id="IPR035969">
    <property type="entry name" value="Rab-GAP_TBC_sf"/>
</dbReference>
<protein>
    <recommendedName>
        <fullName evidence="2">Rab-GAP TBC domain-containing protein</fullName>
    </recommendedName>
</protein>
<dbReference type="PANTHER" id="PTHR47219:SF9">
    <property type="entry name" value="GTPASE ACTIVATING PROTEIN AND CENTROSOME-ASSOCIATED, ISOFORM B"/>
    <property type="match status" value="1"/>
</dbReference>
<dbReference type="AlphaFoldDB" id="A0A0G4IEI6"/>
<dbReference type="GO" id="GO:0005096">
    <property type="term" value="F:GTPase activator activity"/>
    <property type="evidence" value="ECO:0007669"/>
    <property type="project" value="TreeGrafter"/>
</dbReference>
<feature type="region of interest" description="Disordered" evidence="1">
    <location>
        <begin position="319"/>
        <end position="373"/>
    </location>
</feature>
<evidence type="ECO:0000313" key="3">
    <source>
        <dbReference type="EMBL" id="CEM55628.1"/>
    </source>
</evidence>
<dbReference type="FunFam" id="1.10.8.270:FF:000016">
    <property type="entry name" value="TBC1 domain family member 2A"/>
    <property type="match status" value="1"/>
</dbReference>
<evidence type="ECO:0000256" key="1">
    <source>
        <dbReference type="SAM" id="MobiDB-lite"/>
    </source>
</evidence>
<feature type="compositionally biased region" description="Polar residues" evidence="1">
    <location>
        <begin position="356"/>
        <end position="368"/>
    </location>
</feature>
<dbReference type="VEuPathDB" id="CryptoDB:Cvel_13705"/>
<feature type="domain" description="Rab-GAP TBC" evidence="2">
    <location>
        <begin position="50"/>
        <end position="234"/>
    </location>
</feature>
<proteinExistence type="predicted"/>
<feature type="compositionally biased region" description="Acidic residues" evidence="1">
    <location>
        <begin position="402"/>
        <end position="414"/>
    </location>
</feature>
<dbReference type="PhylomeDB" id="A0A0G4IEI6"/>